<proteinExistence type="predicted"/>
<comment type="caution">
    <text evidence="1">The sequence shown here is derived from an EMBL/GenBank/DDBJ whole genome shotgun (WGS) entry which is preliminary data.</text>
</comment>
<evidence type="ECO:0000313" key="1">
    <source>
        <dbReference type="EMBL" id="MBE1557089.1"/>
    </source>
</evidence>
<evidence type="ECO:0000313" key="2">
    <source>
        <dbReference type="Proteomes" id="UP000658225"/>
    </source>
</evidence>
<dbReference type="Proteomes" id="UP000658225">
    <property type="component" value="Unassembled WGS sequence"/>
</dbReference>
<gene>
    <name evidence="1" type="ORF">H4683_004221</name>
</gene>
<dbReference type="AlphaFoldDB" id="A0A927MLT4"/>
<protein>
    <submittedName>
        <fullName evidence="1">Uncharacterized protein</fullName>
    </submittedName>
</protein>
<reference evidence="1" key="1">
    <citation type="submission" date="2020-10" db="EMBL/GenBank/DDBJ databases">
        <title>Genomic Encyclopedia of Type Strains, Phase IV (KMG-IV): sequencing the most valuable type-strain genomes for metagenomic binning, comparative biology and taxonomic classification.</title>
        <authorList>
            <person name="Goeker M."/>
        </authorList>
    </citation>
    <scope>NUCLEOTIDE SEQUENCE</scope>
    <source>
        <strain evidence="1">DSM 13886</strain>
    </source>
</reference>
<accession>A0A927MLT4</accession>
<keyword evidence="2" id="KW-1185">Reference proteome</keyword>
<name>A0A927MLT4_9BACL</name>
<sequence length="306" mass="35102">MQNTHEIVSTSNQVTNIKNNEVLSLIQKSLINVREDLQDNTYIEEALRVLPVGGYRSAIGAFWNAVVDDLRNKIIFRSLTMFNKEVELGREIKSYDDFQNFVNDDQLIEGAYKIGVIGWEASKILKHAKETRHIFSGHPKSTDPSVIKVFAMMDDCIKYVLNVDYPMQIIDIDEYIGNLATEAYDRSSIGIENALGDLPERYKNELINRLLSSYIHHNSSTIIRSNIEFCSPILWRVLAKPIKVQTVRRIDQEIVKGNLATINLAFSFIEIVNANEYLTLNAKKYKIEPLIHRTRDIRIAQAPNPY</sequence>
<dbReference type="RefSeq" id="WP_192600675.1">
    <property type="nucleotide sequence ID" value="NZ_JADBEL010000049.1"/>
</dbReference>
<organism evidence="1 2">
    <name type="scientific">Sporosarcina limicola</name>
    <dbReference type="NCBI Taxonomy" id="34101"/>
    <lineage>
        <taxon>Bacteria</taxon>
        <taxon>Bacillati</taxon>
        <taxon>Bacillota</taxon>
        <taxon>Bacilli</taxon>
        <taxon>Bacillales</taxon>
        <taxon>Caryophanaceae</taxon>
        <taxon>Sporosarcina</taxon>
    </lineage>
</organism>
<dbReference type="EMBL" id="JADBEL010000049">
    <property type="protein sequence ID" value="MBE1557089.1"/>
    <property type="molecule type" value="Genomic_DNA"/>
</dbReference>